<dbReference type="Gene3D" id="3.40.50.300">
    <property type="entry name" value="P-loop containing nucleotide triphosphate hydrolases"/>
    <property type="match status" value="1"/>
</dbReference>
<accession>A0A183U8I4</accession>
<gene>
    <name evidence="2" type="ORF">TCNE_LOCUS4804</name>
</gene>
<evidence type="ECO:0000313" key="4">
    <source>
        <dbReference type="WBParaSite" id="TCNE_0000480401-mRNA-1"/>
    </source>
</evidence>
<sequence>MTSGGSKLSTEIAEIDVELEKINNEIRSLKKRKQALLERKLTIERRIEERNGAVANDTSHWESDSFPWSARCEEVLRNVFKLSSFRPLQRVPAREPFDKITDDAFLIGLADAGYSQSKPM</sequence>
<dbReference type="Proteomes" id="UP000050794">
    <property type="component" value="Unassembled WGS sequence"/>
</dbReference>
<proteinExistence type="predicted"/>
<evidence type="ECO:0000313" key="2">
    <source>
        <dbReference type="EMBL" id="VDM32408.1"/>
    </source>
</evidence>
<protein>
    <submittedName>
        <fullName evidence="4">Transposase</fullName>
    </submittedName>
</protein>
<evidence type="ECO:0000313" key="3">
    <source>
        <dbReference type="Proteomes" id="UP000050794"/>
    </source>
</evidence>
<organism evidence="3 4">
    <name type="scientific">Toxocara canis</name>
    <name type="common">Canine roundworm</name>
    <dbReference type="NCBI Taxonomy" id="6265"/>
    <lineage>
        <taxon>Eukaryota</taxon>
        <taxon>Metazoa</taxon>
        <taxon>Ecdysozoa</taxon>
        <taxon>Nematoda</taxon>
        <taxon>Chromadorea</taxon>
        <taxon>Rhabditida</taxon>
        <taxon>Spirurina</taxon>
        <taxon>Ascaridomorpha</taxon>
        <taxon>Ascaridoidea</taxon>
        <taxon>Toxocaridae</taxon>
        <taxon>Toxocara</taxon>
    </lineage>
</organism>
<keyword evidence="1" id="KW-0175">Coiled coil</keyword>
<name>A0A183U8I4_TOXCA</name>
<reference evidence="4" key="1">
    <citation type="submission" date="2016-06" db="UniProtKB">
        <authorList>
            <consortium name="WormBaseParasite"/>
        </authorList>
    </citation>
    <scope>IDENTIFICATION</scope>
</reference>
<feature type="coiled-coil region" evidence="1">
    <location>
        <begin position="12"/>
        <end position="46"/>
    </location>
</feature>
<evidence type="ECO:0000256" key="1">
    <source>
        <dbReference type="SAM" id="Coils"/>
    </source>
</evidence>
<dbReference type="InterPro" id="IPR027417">
    <property type="entry name" value="P-loop_NTPase"/>
</dbReference>
<reference evidence="2 3" key="2">
    <citation type="submission" date="2018-11" db="EMBL/GenBank/DDBJ databases">
        <authorList>
            <consortium name="Pathogen Informatics"/>
        </authorList>
    </citation>
    <scope>NUCLEOTIDE SEQUENCE [LARGE SCALE GENOMIC DNA]</scope>
</reference>
<dbReference type="WBParaSite" id="TCNE_0000480401-mRNA-1">
    <property type="protein sequence ID" value="TCNE_0000480401-mRNA-1"/>
    <property type="gene ID" value="TCNE_0000480401"/>
</dbReference>
<dbReference type="EMBL" id="UYWY01009190">
    <property type="protein sequence ID" value="VDM32408.1"/>
    <property type="molecule type" value="Genomic_DNA"/>
</dbReference>
<keyword evidence="3" id="KW-1185">Reference proteome</keyword>
<dbReference type="AlphaFoldDB" id="A0A183U8I4"/>